<keyword evidence="4 7" id="KW-0496">Mitochondrion</keyword>
<comment type="caution">
    <text evidence="9">The sequence shown here is derived from an EMBL/GenBank/DDBJ whole genome shotgun (WGS) entry which is preliminary data.</text>
</comment>
<keyword evidence="3 7" id="KW-0862">Zinc</keyword>
<dbReference type="OrthoDB" id="4249at2759"/>
<feature type="binding site" evidence="7">
    <location>
        <position position="172"/>
    </location>
    <ligand>
        <name>Zn(2+)</name>
        <dbReference type="ChEBI" id="CHEBI:29105"/>
    </ligand>
</feature>
<comment type="cofactor">
    <cofactor evidence="7">
        <name>Zn(2+)</name>
        <dbReference type="ChEBI" id="CHEBI:29105"/>
    </cofactor>
</comment>
<evidence type="ECO:0000256" key="7">
    <source>
        <dbReference type="HAMAP-Rule" id="MF_03111"/>
    </source>
</evidence>
<evidence type="ECO:0000256" key="2">
    <source>
        <dbReference type="ARBA" id="ARBA00022792"/>
    </source>
</evidence>
<comment type="subunit">
    <text evidence="7">Component of a multi-subunit COQ enzyme complex.</text>
</comment>
<feature type="binding site" evidence="7">
    <location>
        <position position="160"/>
    </location>
    <ligand>
        <name>Zn(2+)</name>
        <dbReference type="ChEBI" id="CHEBI:29105"/>
    </ligand>
</feature>
<comment type="similarity">
    <text evidence="7">Belongs to the COQ4 family.</text>
</comment>
<keyword evidence="10" id="KW-1185">Reference proteome</keyword>
<keyword evidence="1 7" id="KW-0831">Ubiquinone biosynthesis</keyword>
<keyword evidence="7" id="KW-0479">Metal-binding</keyword>
<keyword evidence="5 7" id="KW-0472">Membrane</keyword>
<evidence type="ECO:0000256" key="4">
    <source>
        <dbReference type="ARBA" id="ARBA00023128"/>
    </source>
</evidence>
<evidence type="ECO:0000256" key="5">
    <source>
        <dbReference type="ARBA" id="ARBA00023136"/>
    </source>
</evidence>
<dbReference type="HAMAP" id="MF_03111">
    <property type="entry name" value="Coq4"/>
    <property type="match status" value="1"/>
</dbReference>
<dbReference type="AlphaFoldDB" id="A0A8J2KFH2"/>
<evidence type="ECO:0000256" key="3">
    <source>
        <dbReference type="ARBA" id="ARBA00022833"/>
    </source>
</evidence>
<dbReference type="Pfam" id="PF05019">
    <property type="entry name" value="Coq4"/>
    <property type="match status" value="1"/>
</dbReference>
<reference evidence="9" key="1">
    <citation type="submission" date="2021-06" db="EMBL/GenBank/DDBJ databases">
        <authorList>
            <person name="Hodson N. C."/>
            <person name="Mongue J. A."/>
            <person name="Jaron S. K."/>
        </authorList>
    </citation>
    <scope>NUCLEOTIDE SEQUENCE</scope>
</reference>
<dbReference type="InterPro" id="IPR007715">
    <property type="entry name" value="Coq4"/>
</dbReference>
<name>A0A8J2KFH2_9HEXA</name>
<feature type="region of interest" description="Disordered" evidence="8">
    <location>
        <begin position="1"/>
        <end position="23"/>
    </location>
</feature>
<dbReference type="GO" id="GO:0031314">
    <property type="term" value="C:extrinsic component of mitochondrial inner membrane"/>
    <property type="evidence" value="ECO:0007669"/>
    <property type="project" value="UniProtKB-UniRule"/>
</dbReference>
<evidence type="ECO:0000313" key="10">
    <source>
        <dbReference type="Proteomes" id="UP000708208"/>
    </source>
</evidence>
<accession>A0A8J2KFH2</accession>
<keyword evidence="2 7" id="KW-0999">Mitochondrion inner membrane</keyword>
<dbReference type="EC" id="4.1.1.130" evidence="7"/>
<protein>
    <recommendedName>
        <fullName evidence="7">Ubiquinone biosynthesis protein COQ4 homolog, mitochondrial</fullName>
    </recommendedName>
    <alternativeName>
        <fullName evidence="7">4-hydroxy-3-methoxy-5-polyprenylbenzoate decarboxylase</fullName>
        <ecNumber evidence="7">4.1.1.130</ecNumber>
    </alternativeName>
    <alternativeName>
        <fullName evidence="7">Coenzyme Q biosynthesis protein 4 homolog</fullName>
    </alternativeName>
</protein>
<dbReference type="GO" id="GO:0008270">
    <property type="term" value="F:zinc ion binding"/>
    <property type="evidence" value="ECO:0007669"/>
    <property type="project" value="UniProtKB-UniRule"/>
</dbReference>
<evidence type="ECO:0000313" key="9">
    <source>
        <dbReference type="EMBL" id="CAG7785595.1"/>
    </source>
</evidence>
<dbReference type="PANTHER" id="PTHR12922:SF7">
    <property type="entry name" value="UBIQUINONE BIOSYNTHESIS PROTEIN COQ4 HOMOLOG, MITOCHONDRIAL"/>
    <property type="match status" value="1"/>
</dbReference>
<evidence type="ECO:0000256" key="6">
    <source>
        <dbReference type="ARBA" id="ARBA00023239"/>
    </source>
</evidence>
<evidence type="ECO:0000256" key="1">
    <source>
        <dbReference type="ARBA" id="ARBA00022688"/>
    </source>
</evidence>
<comment type="function">
    <text evidence="7">Lyase that catalyzes the C1-decarboxylation of 4-hydroxy-3-methoxy-5-(all-trans-polyprenyl)benzoic acid into 2-methoxy-6-(all-trans-polyprenyl)phenol during ubiquinone biosynthesis.</text>
</comment>
<dbReference type="EMBL" id="CAJVCH010299492">
    <property type="protein sequence ID" value="CAG7785595.1"/>
    <property type="molecule type" value="Genomic_DNA"/>
</dbReference>
<feature type="binding site" evidence="7">
    <location>
        <position position="156"/>
    </location>
    <ligand>
        <name>Zn(2+)</name>
        <dbReference type="ChEBI" id="CHEBI:29105"/>
    </ligand>
</feature>
<dbReference type="InterPro" id="IPR027540">
    <property type="entry name" value="Coq4_euk"/>
</dbReference>
<comment type="catalytic activity">
    <reaction evidence="7">
        <text>a 4-hydroxy-3-methoxy-5-(all-trans-polyprenyl)benzoate + H(+) = a 2-methoxy-6-(all-trans-polyprenyl)phenol + CO2</text>
        <dbReference type="Rhea" id="RHEA:81179"/>
        <dbReference type="Rhea" id="RHEA-COMP:9551"/>
        <dbReference type="Rhea" id="RHEA-COMP:10931"/>
        <dbReference type="ChEBI" id="CHEBI:15378"/>
        <dbReference type="ChEBI" id="CHEBI:16526"/>
        <dbReference type="ChEBI" id="CHEBI:62731"/>
        <dbReference type="ChEBI" id="CHEBI:84443"/>
        <dbReference type="EC" id="4.1.1.130"/>
    </reaction>
</comment>
<comment type="pathway">
    <text evidence="7">Cofactor biosynthesis; ubiquinone biosynthesis.</text>
</comment>
<evidence type="ECO:0000256" key="8">
    <source>
        <dbReference type="SAM" id="MobiDB-lite"/>
    </source>
</evidence>
<proteinExistence type="inferred from homology"/>
<gene>
    <name evidence="9" type="ORF">AFUS01_LOCUS24211</name>
</gene>
<dbReference type="GO" id="GO:0120539">
    <property type="term" value="F:4-hydroxy-3-methoxy-5-polyprenylbenzoate decarboxylase activity"/>
    <property type="evidence" value="ECO:0007669"/>
    <property type="project" value="UniProtKB-EC"/>
</dbReference>
<organism evidence="9 10">
    <name type="scientific">Allacma fusca</name>
    <dbReference type="NCBI Taxonomy" id="39272"/>
    <lineage>
        <taxon>Eukaryota</taxon>
        <taxon>Metazoa</taxon>
        <taxon>Ecdysozoa</taxon>
        <taxon>Arthropoda</taxon>
        <taxon>Hexapoda</taxon>
        <taxon>Collembola</taxon>
        <taxon>Symphypleona</taxon>
        <taxon>Sminthuridae</taxon>
        <taxon>Allacma</taxon>
    </lineage>
</organism>
<dbReference type="PANTHER" id="PTHR12922">
    <property type="entry name" value="UBIQUINONE BIOSYNTHESIS PROTEIN"/>
    <property type="match status" value="1"/>
</dbReference>
<comment type="subcellular location">
    <subcellularLocation>
        <location evidence="7">Mitochondrion inner membrane</location>
        <topology evidence="7">Peripheral membrane protein</topology>
        <orientation evidence="7">Matrix side</orientation>
    </subcellularLocation>
</comment>
<dbReference type="Proteomes" id="UP000708208">
    <property type="component" value="Unassembled WGS sequence"/>
</dbReference>
<dbReference type="UniPathway" id="UPA00232"/>
<feature type="binding site" evidence="7">
    <location>
        <position position="157"/>
    </location>
    <ligand>
        <name>Zn(2+)</name>
        <dbReference type="ChEBI" id="CHEBI:29105"/>
    </ligand>
</feature>
<keyword evidence="6 7" id="KW-0456">Lyase</keyword>
<sequence length="253" mass="28413">MNATEKSEQEAAPEFSELYDEENGEGQSEFAKDYIPLTMFQHSLLTLGTGLAAFLDPTRAESIAVFGEVTAGPVLRSIRQKMLNDPEGSAILIEKPRINSKTINLEWLASLPPDTLGGQYIQFLRKNNVTPDSRLPVRFIADPELAYVMQRYREAHDLFHTITGMPTNMLGEVVVKWIEGIQLGLPMCLTGGLFGATRLRPKQRAKYVSTHLNWALQVGFTASPLINIYFERHWEEPIVDLRQSICPLLNSPP</sequence>